<dbReference type="AlphaFoldDB" id="A0A5D6V7P6"/>
<keyword evidence="1" id="KW-1133">Transmembrane helix</keyword>
<accession>A0A5D6V7P6</accession>
<organism evidence="2 3">
    <name type="scientific">Hymenobacter lutimineralis</name>
    <dbReference type="NCBI Taxonomy" id="2606448"/>
    <lineage>
        <taxon>Bacteria</taxon>
        <taxon>Pseudomonadati</taxon>
        <taxon>Bacteroidota</taxon>
        <taxon>Cytophagia</taxon>
        <taxon>Cytophagales</taxon>
        <taxon>Hymenobacteraceae</taxon>
        <taxon>Hymenobacter</taxon>
    </lineage>
</organism>
<proteinExistence type="predicted"/>
<evidence type="ECO:0000313" key="2">
    <source>
        <dbReference type="EMBL" id="TYZ11903.1"/>
    </source>
</evidence>
<keyword evidence="1" id="KW-0812">Transmembrane</keyword>
<dbReference type="EMBL" id="VTHL01000004">
    <property type="protein sequence ID" value="TYZ11903.1"/>
    <property type="molecule type" value="Genomic_DNA"/>
</dbReference>
<feature type="transmembrane region" description="Helical" evidence="1">
    <location>
        <begin position="88"/>
        <end position="107"/>
    </location>
</feature>
<dbReference type="Proteomes" id="UP000322791">
    <property type="component" value="Unassembled WGS sequence"/>
</dbReference>
<feature type="transmembrane region" description="Helical" evidence="1">
    <location>
        <begin position="36"/>
        <end position="55"/>
    </location>
</feature>
<protein>
    <submittedName>
        <fullName evidence="2">Uncharacterized protein</fullName>
    </submittedName>
</protein>
<keyword evidence="3" id="KW-1185">Reference proteome</keyword>
<feature type="transmembrane region" description="Helical" evidence="1">
    <location>
        <begin position="127"/>
        <end position="148"/>
    </location>
</feature>
<comment type="caution">
    <text evidence="2">The sequence shown here is derived from an EMBL/GenBank/DDBJ whole genome shotgun (WGS) entry which is preliminary data.</text>
</comment>
<reference evidence="2 3" key="1">
    <citation type="submission" date="2019-08" db="EMBL/GenBank/DDBJ databases">
        <authorList>
            <person name="Seo M.-J."/>
        </authorList>
    </citation>
    <scope>NUCLEOTIDE SEQUENCE [LARGE SCALE GENOMIC DNA]</scope>
    <source>
        <strain evidence="2 3">KIGAM108</strain>
    </source>
</reference>
<evidence type="ECO:0000256" key="1">
    <source>
        <dbReference type="SAM" id="Phobius"/>
    </source>
</evidence>
<sequence length="174" mass="19767">MLRLKKNASKELSWVIMAFGLNVLNVLVFARHSVSLQRFAAGVLLMLVVVGFIVYRRLQIIREMEQQQANLFDALNSRIVQFRQLMRLHDYVGVVSLVMLVITVVVVRFKDLQAYLNAPQSAGNWHLLVAIGVALAVVGVIYAAFVVGKREHQRRYGRHLDQLEAALRELEDVS</sequence>
<gene>
    <name evidence="2" type="ORF">FY528_05995</name>
</gene>
<name>A0A5D6V7P6_9BACT</name>
<evidence type="ECO:0000313" key="3">
    <source>
        <dbReference type="Proteomes" id="UP000322791"/>
    </source>
</evidence>
<keyword evidence="1" id="KW-0472">Membrane</keyword>
<feature type="transmembrane region" description="Helical" evidence="1">
    <location>
        <begin position="12"/>
        <end position="30"/>
    </location>
</feature>